<dbReference type="EMBL" id="JAUCMV010000003">
    <property type="protein sequence ID" value="KAK0408801.1"/>
    <property type="molecule type" value="Genomic_DNA"/>
</dbReference>
<name>A0AA39HMV3_9BILA</name>
<evidence type="ECO:0008006" key="4">
    <source>
        <dbReference type="Google" id="ProtNLM"/>
    </source>
</evidence>
<organism evidence="2 3">
    <name type="scientific">Steinernema hermaphroditum</name>
    <dbReference type="NCBI Taxonomy" id="289476"/>
    <lineage>
        <taxon>Eukaryota</taxon>
        <taxon>Metazoa</taxon>
        <taxon>Ecdysozoa</taxon>
        <taxon>Nematoda</taxon>
        <taxon>Chromadorea</taxon>
        <taxon>Rhabditida</taxon>
        <taxon>Tylenchina</taxon>
        <taxon>Panagrolaimomorpha</taxon>
        <taxon>Strongyloidoidea</taxon>
        <taxon>Steinernematidae</taxon>
        <taxon>Steinernema</taxon>
    </lineage>
</organism>
<reference evidence="2" key="1">
    <citation type="submission" date="2023-06" db="EMBL/GenBank/DDBJ databases">
        <title>Genomic analysis of the entomopathogenic nematode Steinernema hermaphroditum.</title>
        <authorList>
            <person name="Schwarz E.M."/>
            <person name="Heppert J.K."/>
            <person name="Baniya A."/>
            <person name="Schwartz H.T."/>
            <person name="Tan C.-H."/>
            <person name="Antoshechkin I."/>
            <person name="Sternberg P.W."/>
            <person name="Goodrich-Blair H."/>
            <person name="Dillman A.R."/>
        </authorList>
    </citation>
    <scope>NUCLEOTIDE SEQUENCE</scope>
    <source>
        <strain evidence="2">PS9179</strain>
        <tissue evidence="2">Whole animal</tissue>
    </source>
</reference>
<dbReference type="Gene3D" id="1.20.90.10">
    <property type="entry name" value="Phospholipase A2 domain"/>
    <property type="match status" value="1"/>
</dbReference>
<evidence type="ECO:0000256" key="1">
    <source>
        <dbReference type="SAM" id="SignalP"/>
    </source>
</evidence>
<keyword evidence="3" id="KW-1185">Reference proteome</keyword>
<dbReference type="InterPro" id="IPR036444">
    <property type="entry name" value="PLipase_A2_dom_sf"/>
</dbReference>
<evidence type="ECO:0000313" key="3">
    <source>
        <dbReference type="Proteomes" id="UP001175271"/>
    </source>
</evidence>
<comment type="caution">
    <text evidence="2">The sequence shown here is derived from an EMBL/GenBank/DDBJ whole genome shotgun (WGS) entry which is preliminary data.</text>
</comment>
<proteinExistence type="predicted"/>
<gene>
    <name evidence="2" type="ORF">QR680_004166</name>
</gene>
<feature type="signal peptide" evidence="1">
    <location>
        <begin position="1"/>
        <end position="15"/>
    </location>
</feature>
<dbReference type="SUPFAM" id="SSF48619">
    <property type="entry name" value="Phospholipase A2, PLA2"/>
    <property type="match status" value="1"/>
</dbReference>
<dbReference type="AlphaFoldDB" id="A0AA39HMV3"/>
<dbReference type="PANTHER" id="PTHR34228">
    <property type="entry name" value="PROTEIN CBG09474-RELATED"/>
    <property type="match status" value="1"/>
</dbReference>
<accession>A0AA39HMV3</accession>
<protein>
    <recommendedName>
        <fullName evidence="4">Phospholipase A2 domain-containing protein</fullName>
    </recommendedName>
</protein>
<dbReference type="PANTHER" id="PTHR34228:SF8">
    <property type="entry name" value="PROTEIN CBG09474"/>
    <property type="match status" value="1"/>
</dbReference>
<feature type="chain" id="PRO_5041203570" description="Phospholipase A2 domain-containing protein" evidence="1">
    <location>
        <begin position="16"/>
        <end position="191"/>
    </location>
</feature>
<dbReference type="GO" id="GO:0004623">
    <property type="term" value="F:phospholipase A2 activity"/>
    <property type="evidence" value="ECO:0007669"/>
    <property type="project" value="InterPro"/>
</dbReference>
<dbReference type="InterPro" id="IPR053322">
    <property type="entry name" value="PLA2-like"/>
</dbReference>
<dbReference type="Proteomes" id="UP001175271">
    <property type="component" value="Unassembled WGS sequence"/>
</dbReference>
<keyword evidence="1" id="KW-0732">Signal</keyword>
<dbReference type="GO" id="GO:0006644">
    <property type="term" value="P:phospholipid metabolic process"/>
    <property type="evidence" value="ECO:0007669"/>
    <property type="project" value="InterPro"/>
</dbReference>
<sequence length="191" mass="21343">MKFLLLALLPAAVLCSIAMDAVDFKDFQCGTNSLIREGVHLFVAEGCYVRMDSINVCCVEHDTCYDEQKGRKSCDATFCNCLNDAVANMTLTEDPKDDVTCPRTSSLMCRAVEKFGELPYHMVKVNATMEKVKASWGKSVTYVKSHAPEIFQKMANMKSGWQKTKTAFQKAKFGVANLWNKAKNMVSKHSD</sequence>
<dbReference type="GO" id="GO:0050482">
    <property type="term" value="P:arachidonate secretion"/>
    <property type="evidence" value="ECO:0007669"/>
    <property type="project" value="InterPro"/>
</dbReference>
<evidence type="ECO:0000313" key="2">
    <source>
        <dbReference type="EMBL" id="KAK0408801.1"/>
    </source>
</evidence>